<dbReference type="OrthoDB" id="43580at2759"/>
<name>E2AEE9_CAMFO</name>
<sequence>GSPADNADTLEVGDEILEVNGRTLENATHNEVIQYIHQVI</sequence>
<dbReference type="STRING" id="104421.E2AEE9"/>
<dbReference type="EMBL" id="GL438828">
    <property type="protein sequence ID" value="EFN68201.1"/>
    <property type="molecule type" value="Genomic_DNA"/>
</dbReference>
<evidence type="ECO:0000259" key="1">
    <source>
        <dbReference type="PROSITE" id="PS50106"/>
    </source>
</evidence>
<dbReference type="InterPro" id="IPR036034">
    <property type="entry name" value="PDZ_sf"/>
</dbReference>
<organism evidence="3">
    <name type="scientific">Camponotus floridanus</name>
    <name type="common">Florida carpenter ant</name>
    <dbReference type="NCBI Taxonomy" id="104421"/>
    <lineage>
        <taxon>Eukaryota</taxon>
        <taxon>Metazoa</taxon>
        <taxon>Ecdysozoa</taxon>
        <taxon>Arthropoda</taxon>
        <taxon>Hexapoda</taxon>
        <taxon>Insecta</taxon>
        <taxon>Pterygota</taxon>
        <taxon>Neoptera</taxon>
        <taxon>Endopterygota</taxon>
        <taxon>Hymenoptera</taxon>
        <taxon>Apocrita</taxon>
        <taxon>Aculeata</taxon>
        <taxon>Formicoidea</taxon>
        <taxon>Formicidae</taxon>
        <taxon>Formicinae</taxon>
        <taxon>Camponotus</taxon>
    </lineage>
</organism>
<dbReference type="CDD" id="cd00136">
    <property type="entry name" value="PDZ_canonical"/>
    <property type="match status" value="1"/>
</dbReference>
<dbReference type="Gene3D" id="2.30.42.10">
    <property type="match status" value="1"/>
</dbReference>
<feature type="non-terminal residue" evidence="2">
    <location>
        <position position="1"/>
    </location>
</feature>
<dbReference type="InParanoid" id="E2AEE9"/>
<dbReference type="PROSITE" id="PS50106">
    <property type="entry name" value="PDZ"/>
    <property type="match status" value="1"/>
</dbReference>
<dbReference type="InterPro" id="IPR001478">
    <property type="entry name" value="PDZ"/>
</dbReference>
<evidence type="ECO:0000313" key="2">
    <source>
        <dbReference type="EMBL" id="EFN68201.1"/>
    </source>
</evidence>
<gene>
    <name evidence="2" type="ORF">EAG_05093</name>
</gene>
<protein>
    <recommendedName>
        <fullName evidence="1">PDZ domain-containing protein</fullName>
    </recommendedName>
</protein>
<feature type="non-terminal residue" evidence="2">
    <location>
        <position position="40"/>
    </location>
</feature>
<reference evidence="2 3" key="1">
    <citation type="journal article" date="2010" name="Science">
        <title>Genomic comparison of the ants Camponotus floridanus and Harpegnathos saltator.</title>
        <authorList>
            <person name="Bonasio R."/>
            <person name="Zhang G."/>
            <person name="Ye C."/>
            <person name="Mutti N.S."/>
            <person name="Fang X."/>
            <person name="Qin N."/>
            <person name="Donahue G."/>
            <person name="Yang P."/>
            <person name="Li Q."/>
            <person name="Li C."/>
            <person name="Zhang P."/>
            <person name="Huang Z."/>
            <person name="Berger S.L."/>
            <person name="Reinberg D."/>
            <person name="Wang J."/>
            <person name="Liebig J."/>
        </authorList>
    </citation>
    <scope>NUCLEOTIDE SEQUENCE [LARGE SCALE GENOMIC DNA]</scope>
    <source>
        <strain evidence="3">C129</strain>
    </source>
</reference>
<accession>E2AEE9</accession>
<evidence type="ECO:0000313" key="3">
    <source>
        <dbReference type="Proteomes" id="UP000000311"/>
    </source>
</evidence>
<dbReference type="Proteomes" id="UP000000311">
    <property type="component" value="Unassembled WGS sequence"/>
</dbReference>
<dbReference type="Pfam" id="PF00595">
    <property type="entry name" value="PDZ"/>
    <property type="match status" value="1"/>
</dbReference>
<feature type="domain" description="PDZ" evidence="1">
    <location>
        <begin position="1"/>
        <end position="40"/>
    </location>
</feature>
<proteinExistence type="predicted"/>
<keyword evidence="3" id="KW-1185">Reference proteome</keyword>
<dbReference type="SUPFAM" id="SSF50156">
    <property type="entry name" value="PDZ domain-like"/>
    <property type="match status" value="1"/>
</dbReference>
<dbReference type="AlphaFoldDB" id="E2AEE9"/>